<dbReference type="GO" id="GO:0005737">
    <property type="term" value="C:cytoplasm"/>
    <property type="evidence" value="ECO:0007669"/>
    <property type="project" value="UniProtKB-SubCell"/>
</dbReference>
<dbReference type="CDD" id="cd16536">
    <property type="entry name" value="RING-HC_RNF10"/>
    <property type="match status" value="1"/>
</dbReference>
<dbReference type="SMART" id="SM00184">
    <property type="entry name" value="RING"/>
    <property type="match status" value="1"/>
</dbReference>
<feature type="compositionally biased region" description="Polar residues" evidence="7">
    <location>
        <begin position="1"/>
        <end position="32"/>
    </location>
</feature>
<feature type="region of interest" description="Disordered" evidence="7">
    <location>
        <begin position="707"/>
        <end position="741"/>
    </location>
</feature>
<dbReference type="EMBL" id="KZ805369">
    <property type="protein sequence ID" value="PVI00672.1"/>
    <property type="molecule type" value="Genomic_DNA"/>
</dbReference>
<organism evidence="9 10">
    <name type="scientific">Periconia macrospinosa</name>
    <dbReference type="NCBI Taxonomy" id="97972"/>
    <lineage>
        <taxon>Eukaryota</taxon>
        <taxon>Fungi</taxon>
        <taxon>Dikarya</taxon>
        <taxon>Ascomycota</taxon>
        <taxon>Pezizomycotina</taxon>
        <taxon>Dothideomycetes</taxon>
        <taxon>Pleosporomycetidae</taxon>
        <taxon>Pleosporales</taxon>
        <taxon>Massarineae</taxon>
        <taxon>Periconiaceae</taxon>
        <taxon>Periconia</taxon>
    </lineage>
</organism>
<dbReference type="AlphaFoldDB" id="A0A2V1DS08"/>
<dbReference type="PROSITE" id="PS50089">
    <property type="entry name" value="ZF_RING_2"/>
    <property type="match status" value="1"/>
</dbReference>
<protein>
    <recommendedName>
        <fullName evidence="8">RING-type domain-containing protein</fullName>
    </recommendedName>
</protein>
<feature type="domain" description="RING-type" evidence="8">
    <location>
        <begin position="192"/>
        <end position="242"/>
    </location>
</feature>
<dbReference type="OrthoDB" id="302966at2759"/>
<feature type="region of interest" description="Disordered" evidence="7">
    <location>
        <begin position="408"/>
        <end position="452"/>
    </location>
</feature>
<keyword evidence="5" id="KW-0862">Zinc</keyword>
<dbReference type="PANTHER" id="PTHR12983">
    <property type="entry name" value="RING FINGER 10 FAMILY MEMBER"/>
    <property type="match status" value="1"/>
</dbReference>
<dbReference type="PROSITE" id="PS50330">
    <property type="entry name" value="UIM"/>
    <property type="match status" value="1"/>
</dbReference>
<dbReference type="InterPro" id="IPR001841">
    <property type="entry name" value="Znf_RING"/>
</dbReference>
<dbReference type="InterPro" id="IPR003903">
    <property type="entry name" value="UIM_dom"/>
</dbReference>
<dbReference type="InterPro" id="IPR017907">
    <property type="entry name" value="Znf_RING_CS"/>
</dbReference>
<dbReference type="GO" id="GO:0000976">
    <property type="term" value="F:transcription cis-regulatory region binding"/>
    <property type="evidence" value="ECO:0007669"/>
    <property type="project" value="TreeGrafter"/>
</dbReference>
<dbReference type="Pfam" id="PF00097">
    <property type="entry name" value="zf-C3HC4"/>
    <property type="match status" value="1"/>
</dbReference>
<evidence type="ECO:0000313" key="9">
    <source>
        <dbReference type="EMBL" id="PVI00672.1"/>
    </source>
</evidence>
<dbReference type="GO" id="GO:0008270">
    <property type="term" value="F:zinc ion binding"/>
    <property type="evidence" value="ECO:0007669"/>
    <property type="project" value="UniProtKB-KW"/>
</dbReference>
<dbReference type="FunFam" id="3.30.40.10:FF:000512">
    <property type="entry name" value="RING finger domain protein"/>
    <property type="match status" value="1"/>
</dbReference>
<keyword evidence="4 6" id="KW-0863">Zinc-finger</keyword>
<dbReference type="GO" id="GO:0045944">
    <property type="term" value="P:positive regulation of transcription by RNA polymerase II"/>
    <property type="evidence" value="ECO:0007669"/>
    <property type="project" value="TreeGrafter"/>
</dbReference>
<evidence type="ECO:0000256" key="3">
    <source>
        <dbReference type="ARBA" id="ARBA00022723"/>
    </source>
</evidence>
<accession>A0A2V1DS08</accession>
<feature type="compositionally biased region" description="Polar residues" evidence="7">
    <location>
        <begin position="732"/>
        <end position="741"/>
    </location>
</feature>
<keyword evidence="3" id="KW-0479">Metal-binding</keyword>
<evidence type="ECO:0000256" key="2">
    <source>
        <dbReference type="ARBA" id="ARBA00022490"/>
    </source>
</evidence>
<dbReference type="PROSITE" id="PS00518">
    <property type="entry name" value="ZF_RING_1"/>
    <property type="match status" value="1"/>
</dbReference>
<dbReference type="InterPro" id="IPR018957">
    <property type="entry name" value="Znf_C3HC4_RING-type"/>
</dbReference>
<name>A0A2V1DS08_9PLEO</name>
<keyword evidence="10" id="KW-1185">Reference proteome</keyword>
<dbReference type="PANTHER" id="PTHR12983:SF9">
    <property type="entry name" value="E3 UBIQUITIN-PROTEIN LIGASE RNF10"/>
    <property type="match status" value="1"/>
</dbReference>
<comment type="subcellular location">
    <subcellularLocation>
        <location evidence="1">Cytoplasm</location>
    </subcellularLocation>
</comment>
<feature type="compositionally biased region" description="Low complexity" evidence="7">
    <location>
        <begin position="433"/>
        <end position="452"/>
    </location>
</feature>
<feature type="region of interest" description="Disordered" evidence="7">
    <location>
        <begin position="1"/>
        <end position="89"/>
    </location>
</feature>
<dbReference type="SUPFAM" id="SSF57850">
    <property type="entry name" value="RING/U-box"/>
    <property type="match status" value="1"/>
</dbReference>
<proteinExistence type="predicted"/>
<feature type="region of interest" description="Disordered" evidence="7">
    <location>
        <begin position="566"/>
        <end position="586"/>
    </location>
</feature>
<feature type="compositionally biased region" description="Polar residues" evidence="7">
    <location>
        <begin position="408"/>
        <end position="421"/>
    </location>
</feature>
<sequence length="741" mass="81829">MSLNPSAVPNPSKSATGSSSNQISPAQTQPNFIASGDSYGQRRSGGSFGAGAATRSAPAPRNNQGARKQNKASKRSRQTEEDVIAESLSMRPFNSRKGQTSITHLMNFSLPPRPQNNHSHGGYGRHYRRNPTWGMGSGYHASDKARYVHANYRFIVDPRGDYRAQSVDADIHLDWNNVLQILASAQSQDASCPICLGTPVAPRMARCGHIFCLPCLIRYMHAEDDGKGLPEKKARSKKCPLCWDSIYISETRPLLWYTGQEGEPPREGGDVVLRLVMRSAGSTLAMPRDGADALGQDEDIPWFHAAEVMDYARVMRGGEDYIIEQYDAEIRQLQQQEKEDELMFGEDNIEWVRKAIRSINEAKEKAKGIGNPPASASKPAEPKIKKATIVFHEDDSAAPDMYLVQNASKSGQSLPSHSHTPNVEVPPTDEAHASSSARKLSVSSHSSRTSHGIGSTIAEIRNRQQHDSSHTPSEYYFYQALLHYYLSPLDIRILKSAFGNFATFPSTILPRVERVSTGHVVDDELRKRTKYLAHLPYGCEVSFLECDWTDTVAPEILERFKPEIERRRKKHTDKESREEKARQRAEKAEYAEFASARRKRPSISGQFSADDFLPLATNSIPESSTSGDAEAISTSPPWPVRKGQGFASLASPSTSPSAPRTVWGTAAVAGVSPVIAPQQTGNVDDGWLQGWEKDLLQEEEMIAQAQAMSLGEEETPKKQTGGKKKKGKKITLMSTNVRRGA</sequence>
<dbReference type="InterPro" id="IPR013083">
    <property type="entry name" value="Znf_RING/FYVE/PHD"/>
</dbReference>
<feature type="region of interest" description="Disordered" evidence="7">
    <location>
        <begin position="363"/>
        <end position="382"/>
    </location>
</feature>
<evidence type="ECO:0000256" key="1">
    <source>
        <dbReference type="ARBA" id="ARBA00004496"/>
    </source>
</evidence>
<evidence type="ECO:0000256" key="4">
    <source>
        <dbReference type="ARBA" id="ARBA00022771"/>
    </source>
</evidence>
<evidence type="ECO:0000259" key="8">
    <source>
        <dbReference type="PROSITE" id="PS50089"/>
    </source>
</evidence>
<evidence type="ECO:0000256" key="6">
    <source>
        <dbReference type="PROSITE-ProRule" id="PRU00175"/>
    </source>
</evidence>
<dbReference type="STRING" id="97972.A0A2V1DS08"/>
<evidence type="ECO:0000313" key="10">
    <source>
        <dbReference type="Proteomes" id="UP000244855"/>
    </source>
</evidence>
<feature type="compositionally biased region" description="Low complexity" evidence="7">
    <location>
        <begin position="42"/>
        <end position="57"/>
    </location>
</feature>
<keyword evidence="2" id="KW-0963">Cytoplasm</keyword>
<evidence type="ECO:0000256" key="7">
    <source>
        <dbReference type="SAM" id="MobiDB-lite"/>
    </source>
</evidence>
<dbReference type="InterPro" id="IPR039739">
    <property type="entry name" value="MAG2/RNF10"/>
</dbReference>
<feature type="compositionally biased region" description="Basic residues" evidence="7">
    <location>
        <begin position="720"/>
        <end position="729"/>
    </location>
</feature>
<evidence type="ECO:0000256" key="5">
    <source>
        <dbReference type="ARBA" id="ARBA00022833"/>
    </source>
</evidence>
<dbReference type="Gene3D" id="3.30.40.10">
    <property type="entry name" value="Zinc/RING finger domain, C3HC4 (zinc finger)"/>
    <property type="match status" value="1"/>
</dbReference>
<gene>
    <name evidence="9" type="ORF">DM02DRAFT_628280</name>
</gene>
<reference evidence="9 10" key="1">
    <citation type="journal article" date="2018" name="Sci. Rep.">
        <title>Comparative genomics provides insights into the lifestyle and reveals functional heterogeneity of dark septate endophytic fungi.</title>
        <authorList>
            <person name="Knapp D.G."/>
            <person name="Nemeth J.B."/>
            <person name="Barry K."/>
            <person name="Hainaut M."/>
            <person name="Henrissat B."/>
            <person name="Johnson J."/>
            <person name="Kuo A."/>
            <person name="Lim J.H.P."/>
            <person name="Lipzen A."/>
            <person name="Nolan M."/>
            <person name="Ohm R.A."/>
            <person name="Tamas L."/>
            <person name="Grigoriev I.V."/>
            <person name="Spatafora J.W."/>
            <person name="Nagy L.G."/>
            <person name="Kovacs G.M."/>
        </authorList>
    </citation>
    <scope>NUCLEOTIDE SEQUENCE [LARGE SCALE GENOMIC DNA]</scope>
    <source>
        <strain evidence="9 10">DSE2036</strain>
    </source>
</reference>
<dbReference type="Proteomes" id="UP000244855">
    <property type="component" value="Unassembled WGS sequence"/>
</dbReference>